<evidence type="ECO:0000313" key="4">
    <source>
        <dbReference type="Proteomes" id="UP001646157"/>
    </source>
</evidence>
<feature type="signal peptide" evidence="1">
    <location>
        <begin position="1"/>
        <end position="22"/>
    </location>
</feature>
<reference evidence="3 4" key="1">
    <citation type="submission" date="2021-01" db="EMBL/GenBank/DDBJ databases">
        <title>Genomic Encyclopedia of Type Strains, Phase IV (KMG-IV): sequencing the most valuable type-strain genomes for metagenomic binning, comparative biology and taxonomic classification.</title>
        <authorList>
            <person name="Goeker M."/>
        </authorList>
    </citation>
    <scope>NUCLEOTIDE SEQUENCE [LARGE SCALE GENOMIC DNA]</scope>
    <source>
        <strain evidence="3 4">DSM 24834</strain>
    </source>
</reference>
<protein>
    <recommendedName>
        <fullName evidence="2">Inhibitor I9 domain-containing protein</fullName>
    </recommendedName>
</protein>
<keyword evidence="4" id="KW-1185">Reference proteome</keyword>
<feature type="chain" id="PRO_5045756132" description="Inhibitor I9 domain-containing protein" evidence="1">
    <location>
        <begin position="23"/>
        <end position="166"/>
    </location>
</feature>
<gene>
    <name evidence="3" type="ORF">JOC86_003784</name>
</gene>
<accession>A0ABS2NH74</accession>
<dbReference type="Pfam" id="PF05922">
    <property type="entry name" value="Inhibitor_I9"/>
    <property type="match status" value="1"/>
</dbReference>
<evidence type="ECO:0000313" key="3">
    <source>
        <dbReference type="EMBL" id="MBM7587211.1"/>
    </source>
</evidence>
<dbReference type="PROSITE" id="PS51257">
    <property type="entry name" value="PROKAR_LIPOPROTEIN"/>
    <property type="match status" value="1"/>
</dbReference>
<dbReference type="InterPro" id="IPR010259">
    <property type="entry name" value="S8pro/Inhibitor_I9"/>
</dbReference>
<comment type="caution">
    <text evidence="3">The sequence shown here is derived from an EMBL/GenBank/DDBJ whole genome shotgun (WGS) entry which is preliminary data.</text>
</comment>
<sequence>MKKCYCRALLIVLVMAVSGCQASKGDNTYPLEERGGEETMDSSVEIDPAIDLSSSQTISIVIHFTTQPAKIAVLEAEKKGIDLTFEEAVRQVENSHRKFQEEIRTTLEENQVPYQITHRYKTAFNGVSMKMPANEIHHLTSSTVIQKIYANEDIQLDPPTQPTEQL</sequence>
<feature type="domain" description="Inhibitor I9" evidence="2">
    <location>
        <begin position="88"/>
        <end position="156"/>
    </location>
</feature>
<proteinExistence type="predicted"/>
<keyword evidence="1" id="KW-0732">Signal</keyword>
<dbReference type="Proteomes" id="UP001646157">
    <property type="component" value="Unassembled WGS sequence"/>
</dbReference>
<dbReference type="EMBL" id="JAFBDZ010000004">
    <property type="protein sequence ID" value="MBM7587211.1"/>
    <property type="molecule type" value="Genomic_DNA"/>
</dbReference>
<name>A0ABS2NH74_9BACI</name>
<evidence type="ECO:0000259" key="2">
    <source>
        <dbReference type="Pfam" id="PF05922"/>
    </source>
</evidence>
<evidence type="ECO:0000256" key="1">
    <source>
        <dbReference type="SAM" id="SignalP"/>
    </source>
</evidence>
<organism evidence="3 4">
    <name type="scientific">Rossellomorea pakistanensis</name>
    <dbReference type="NCBI Taxonomy" id="992288"/>
    <lineage>
        <taxon>Bacteria</taxon>
        <taxon>Bacillati</taxon>
        <taxon>Bacillota</taxon>
        <taxon>Bacilli</taxon>
        <taxon>Bacillales</taxon>
        <taxon>Bacillaceae</taxon>
        <taxon>Rossellomorea</taxon>
    </lineage>
</organism>